<organism evidence="1">
    <name type="scientific">uncultured Caudovirales phage</name>
    <dbReference type="NCBI Taxonomy" id="2100421"/>
    <lineage>
        <taxon>Viruses</taxon>
        <taxon>Duplodnaviria</taxon>
        <taxon>Heunggongvirae</taxon>
        <taxon>Uroviricota</taxon>
        <taxon>Caudoviricetes</taxon>
        <taxon>Peduoviridae</taxon>
        <taxon>Maltschvirus</taxon>
        <taxon>Maltschvirus maltsch</taxon>
    </lineage>
</organism>
<dbReference type="EMBL" id="LR796817">
    <property type="protein sequence ID" value="CAB4167828.1"/>
    <property type="molecule type" value="Genomic_DNA"/>
</dbReference>
<protein>
    <submittedName>
        <fullName evidence="1">Uncharacterized protein</fullName>
    </submittedName>
</protein>
<accession>A0A6J5PFB2</accession>
<proteinExistence type="predicted"/>
<gene>
    <name evidence="1" type="ORF">UFOVP868_55</name>
</gene>
<evidence type="ECO:0000313" key="1">
    <source>
        <dbReference type="EMBL" id="CAB4167828.1"/>
    </source>
</evidence>
<sequence>MTDKCNEKVSVGGLWGRYAPCGKPAKEAGKCGIHSPTAVAKRAAKSKALYEAQKEKSPWTAIERLKKRIEELEANQRTPGTVEVCRMLSCECKHQYQWADCTAVNCPIRAERNKP</sequence>
<name>A0A6J5PFB2_9CAUD</name>
<reference evidence="1" key="1">
    <citation type="submission" date="2020-04" db="EMBL/GenBank/DDBJ databases">
        <authorList>
            <person name="Chiriac C."/>
            <person name="Salcher M."/>
            <person name="Ghai R."/>
            <person name="Kavagutti S V."/>
        </authorList>
    </citation>
    <scope>NUCLEOTIDE SEQUENCE</scope>
</reference>